<keyword evidence="6" id="KW-0132">Cell division</keyword>
<dbReference type="CDD" id="cd03255">
    <property type="entry name" value="ABC_MJ0796_LolCDE_FtsE"/>
    <property type="match status" value="1"/>
</dbReference>
<dbReference type="InterPro" id="IPR017911">
    <property type="entry name" value="MacB-like_ATP-bd"/>
</dbReference>
<evidence type="ECO:0000256" key="2">
    <source>
        <dbReference type="ARBA" id="ARBA00022448"/>
    </source>
</evidence>
<evidence type="ECO:0000256" key="4">
    <source>
        <dbReference type="ARBA" id="ARBA00022840"/>
    </source>
</evidence>
<dbReference type="GO" id="GO:0022857">
    <property type="term" value="F:transmembrane transporter activity"/>
    <property type="evidence" value="ECO:0007669"/>
    <property type="project" value="TreeGrafter"/>
</dbReference>
<keyword evidence="4 6" id="KW-0067">ATP-binding</keyword>
<keyword evidence="3" id="KW-0547">Nucleotide-binding</keyword>
<dbReference type="SUPFAM" id="SSF52540">
    <property type="entry name" value="P-loop containing nucleoside triphosphate hydrolases"/>
    <property type="match status" value="1"/>
</dbReference>
<dbReference type="InterPro" id="IPR027417">
    <property type="entry name" value="P-loop_NTPase"/>
</dbReference>
<accession>A0A1G2IRY3</accession>
<evidence type="ECO:0000256" key="1">
    <source>
        <dbReference type="ARBA" id="ARBA00005417"/>
    </source>
</evidence>
<dbReference type="AlphaFoldDB" id="A0A1G2IRY3"/>
<keyword evidence="6" id="KW-0131">Cell cycle</keyword>
<organism evidence="6 7">
    <name type="scientific">Candidatus Staskawiczbacteria bacterium RIFCSPLOWO2_12_FULL_37_15</name>
    <dbReference type="NCBI Taxonomy" id="1802218"/>
    <lineage>
        <taxon>Bacteria</taxon>
        <taxon>Candidatus Staskawicziibacteriota</taxon>
    </lineage>
</organism>
<dbReference type="SMART" id="SM00382">
    <property type="entry name" value="AAA"/>
    <property type="match status" value="1"/>
</dbReference>
<dbReference type="GO" id="GO:0005886">
    <property type="term" value="C:plasma membrane"/>
    <property type="evidence" value="ECO:0007669"/>
    <property type="project" value="UniProtKB-ARBA"/>
</dbReference>
<dbReference type="InterPro" id="IPR003593">
    <property type="entry name" value="AAA+_ATPase"/>
</dbReference>
<proteinExistence type="inferred from homology"/>
<dbReference type="PANTHER" id="PTHR24220">
    <property type="entry name" value="IMPORT ATP-BINDING PROTEIN"/>
    <property type="match status" value="1"/>
</dbReference>
<dbReference type="GO" id="GO:0051301">
    <property type="term" value="P:cell division"/>
    <property type="evidence" value="ECO:0007669"/>
    <property type="project" value="UniProtKB-KW"/>
</dbReference>
<dbReference type="Proteomes" id="UP000178632">
    <property type="component" value="Unassembled WGS sequence"/>
</dbReference>
<evidence type="ECO:0000313" key="6">
    <source>
        <dbReference type="EMBL" id="OGZ77090.1"/>
    </source>
</evidence>
<reference evidence="6 7" key="1">
    <citation type="journal article" date="2016" name="Nat. Commun.">
        <title>Thousands of microbial genomes shed light on interconnected biogeochemical processes in an aquifer system.</title>
        <authorList>
            <person name="Anantharaman K."/>
            <person name="Brown C.T."/>
            <person name="Hug L.A."/>
            <person name="Sharon I."/>
            <person name="Castelle C.J."/>
            <person name="Probst A.J."/>
            <person name="Thomas B.C."/>
            <person name="Singh A."/>
            <person name="Wilkins M.J."/>
            <person name="Karaoz U."/>
            <person name="Brodie E.L."/>
            <person name="Williams K.H."/>
            <person name="Hubbard S.S."/>
            <person name="Banfield J.F."/>
        </authorList>
    </citation>
    <scope>NUCLEOTIDE SEQUENCE [LARGE SCALE GENOMIC DNA]</scope>
</reference>
<evidence type="ECO:0000313" key="7">
    <source>
        <dbReference type="Proteomes" id="UP000178632"/>
    </source>
</evidence>
<evidence type="ECO:0000256" key="3">
    <source>
        <dbReference type="ARBA" id="ARBA00022741"/>
    </source>
</evidence>
<dbReference type="Pfam" id="PF00005">
    <property type="entry name" value="ABC_tran"/>
    <property type="match status" value="1"/>
</dbReference>
<gene>
    <name evidence="6" type="ORF">A3G45_02645</name>
</gene>
<dbReference type="InterPro" id="IPR003439">
    <property type="entry name" value="ABC_transporter-like_ATP-bd"/>
</dbReference>
<sequence>MIKFEKVTKIYPAHFSNGSPTAVLQDVSFEIKEGEFVSIVGKSGAGKTTLTRMILGLEDPTHGDVFFKNKNLRTADSFEIQNIRRSIGCIYQDYKLLPAKTVYENVAYIMEVEGKGYGKIEKEVPRVLELIGLEDKMENFPKELSGGEQQRLAIARALVNNPKVIIADEPTGNLDPYNSYEVIYMLEKINKAGATVILLTHDREIVNKLGKRVVTLVGGRIIRDEAEGKFML</sequence>
<dbReference type="FunFam" id="3.40.50.300:FF:000056">
    <property type="entry name" value="Cell division ATP-binding protein FtsE"/>
    <property type="match status" value="1"/>
</dbReference>
<dbReference type="PROSITE" id="PS00211">
    <property type="entry name" value="ABC_TRANSPORTER_1"/>
    <property type="match status" value="1"/>
</dbReference>
<protein>
    <submittedName>
        <fullName evidence="6">Cell division ATP-binding protein FtsE</fullName>
    </submittedName>
</protein>
<dbReference type="GO" id="GO:0016887">
    <property type="term" value="F:ATP hydrolysis activity"/>
    <property type="evidence" value="ECO:0007669"/>
    <property type="project" value="InterPro"/>
</dbReference>
<dbReference type="Gene3D" id="3.40.50.300">
    <property type="entry name" value="P-loop containing nucleotide triphosphate hydrolases"/>
    <property type="match status" value="1"/>
</dbReference>
<evidence type="ECO:0000259" key="5">
    <source>
        <dbReference type="PROSITE" id="PS50893"/>
    </source>
</evidence>
<dbReference type="EMBL" id="MHPE01000017">
    <property type="protein sequence ID" value="OGZ77090.1"/>
    <property type="molecule type" value="Genomic_DNA"/>
</dbReference>
<name>A0A1G2IRY3_9BACT</name>
<dbReference type="PANTHER" id="PTHR24220:SF470">
    <property type="entry name" value="CELL DIVISION ATP-BINDING PROTEIN FTSE"/>
    <property type="match status" value="1"/>
</dbReference>
<feature type="domain" description="ABC transporter" evidence="5">
    <location>
        <begin position="2"/>
        <end position="232"/>
    </location>
</feature>
<comment type="similarity">
    <text evidence="1">Belongs to the ABC transporter superfamily.</text>
</comment>
<dbReference type="InterPro" id="IPR015854">
    <property type="entry name" value="ABC_transpr_LolD-like"/>
</dbReference>
<comment type="caution">
    <text evidence="6">The sequence shown here is derived from an EMBL/GenBank/DDBJ whole genome shotgun (WGS) entry which is preliminary data.</text>
</comment>
<keyword evidence="2" id="KW-0813">Transport</keyword>
<dbReference type="PROSITE" id="PS50893">
    <property type="entry name" value="ABC_TRANSPORTER_2"/>
    <property type="match status" value="1"/>
</dbReference>
<dbReference type="GO" id="GO:0005524">
    <property type="term" value="F:ATP binding"/>
    <property type="evidence" value="ECO:0007669"/>
    <property type="project" value="UniProtKB-KW"/>
</dbReference>
<dbReference type="InterPro" id="IPR017871">
    <property type="entry name" value="ABC_transporter-like_CS"/>
</dbReference>